<evidence type="ECO:0000256" key="9">
    <source>
        <dbReference type="PROSITE-ProRule" id="PRU00042"/>
    </source>
</evidence>
<dbReference type="Pfam" id="PF13894">
    <property type="entry name" value="zf-C2H2_4"/>
    <property type="match status" value="1"/>
</dbReference>
<dbReference type="OrthoDB" id="6428463at2759"/>
<comment type="caution">
    <text evidence="11">The sequence shown here is derived from an EMBL/GenBank/DDBJ whole genome shotgun (WGS) entry which is preliminary data.</text>
</comment>
<dbReference type="PANTHER" id="PTHR24394">
    <property type="entry name" value="ZINC FINGER PROTEIN"/>
    <property type="match status" value="1"/>
</dbReference>
<evidence type="ECO:0000259" key="10">
    <source>
        <dbReference type="PROSITE" id="PS50157"/>
    </source>
</evidence>
<feature type="domain" description="C2H2-type" evidence="10">
    <location>
        <begin position="84"/>
        <end position="111"/>
    </location>
</feature>
<dbReference type="GO" id="GO:0008270">
    <property type="term" value="F:zinc ion binding"/>
    <property type="evidence" value="ECO:0007669"/>
    <property type="project" value="UniProtKB-KW"/>
</dbReference>
<dbReference type="GO" id="GO:0005634">
    <property type="term" value="C:nucleus"/>
    <property type="evidence" value="ECO:0007669"/>
    <property type="project" value="UniProtKB-SubCell"/>
</dbReference>
<protein>
    <submittedName>
        <fullName evidence="11">Zinc finger protein 681</fullName>
    </submittedName>
</protein>
<evidence type="ECO:0000313" key="12">
    <source>
        <dbReference type="Proteomes" id="UP000499080"/>
    </source>
</evidence>
<dbReference type="FunFam" id="3.30.160.60:FF:001498">
    <property type="entry name" value="Zinc finger protein 404"/>
    <property type="match status" value="1"/>
</dbReference>
<accession>A0A4Y2L858</accession>
<dbReference type="GO" id="GO:0000981">
    <property type="term" value="F:DNA-binding transcription factor activity, RNA polymerase II-specific"/>
    <property type="evidence" value="ECO:0007669"/>
    <property type="project" value="TreeGrafter"/>
</dbReference>
<dbReference type="Proteomes" id="UP000499080">
    <property type="component" value="Unassembled WGS sequence"/>
</dbReference>
<evidence type="ECO:0000256" key="5">
    <source>
        <dbReference type="ARBA" id="ARBA00022833"/>
    </source>
</evidence>
<keyword evidence="7" id="KW-0804">Transcription</keyword>
<keyword evidence="6" id="KW-0805">Transcription regulation</keyword>
<proteinExistence type="predicted"/>
<keyword evidence="5" id="KW-0862">Zinc</keyword>
<evidence type="ECO:0000256" key="1">
    <source>
        <dbReference type="ARBA" id="ARBA00004123"/>
    </source>
</evidence>
<dbReference type="InterPro" id="IPR013087">
    <property type="entry name" value="Znf_C2H2_type"/>
</dbReference>
<dbReference type="EMBL" id="BGPR01005494">
    <property type="protein sequence ID" value="GBN10702.1"/>
    <property type="molecule type" value="Genomic_DNA"/>
</dbReference>
<evidence type="ECO:0000313" key="11">
    <source>
        <dbReference type="EMBL" id="GBN10702.1"/>
    </source>
</evidence>
<evidence type="ECO:0000256" key="4">
    <source>
        <dbReference type="ARBA" id="ARBA00022771"/>
    </source>
</evidence>
<evidence type="ECO:0000256" key="2">
    <source>
        <dbReference type="ARBA" id="ARBA00022723"/>
    </source>
</evidence>
<evidence type="ECO:0000256" key="7">
    <source>
        <dbReference type="ARBA" id="ARBA00023163"/>
    </source>
</evidence>
<dbReference type="PROSITE" id="PS50157">
    <property type="entry name" value="ZINC_FINGER_C2H2_2"/>
    <property type="match status" value="3"/>
</dbReference>
<evidence type="ECO:0000256" key="6">
    <source>
        <dbReference type="ARBA" id="ARBA00023015"/>
    </source>
</evidence>
<comment type="subcellular location">
    <subcellularLocation>
        <location evidence="1">Nucleus</location>
    </subcellularLocation>
</comment>
<organism evidence="11 12">
    <name type="scientific">Araneus ventricosus</name>
    <name type="common">Orbweaver spider</name>
    <name type="synonym">Epeira ventricosa</name>
    <dbReference type="NCBI Taxonomy" id="182803"/>
    <lineage>
        <taxon>Eukaryota</taxon>
        <taxon>Metazoa</taxon>
        <taxon>Ecdysozoa</taxon>
        <taxon>Arthropoda</taxon>
        <taxon>Chelicerata</taxon>
        <taxon>Arachnida</taxon>
        <taxon>Araneae</taxon>
        <taxon>Araneomorphae</taxon>
        <taxon>Entelegynae</taxon>
        <taxon>Araneoidea</taxon>
        <taxon>Araneidae</taxon>
        <taxon>Araneus</taxon>
    </lineage>
</organism>
<dbReference type="GO" id="GO:0003677">
    <property type="term" value="F:DNA binding"/>
    <property type="evidence" value="ECO:0007669"/>
    <property type="project" value="UniProtKB-KW"/>
</dbReference>
<dbReference type="FunFam" id="3.30.160.60:FF:000634">
    <property type="entry name" value="Zinc finger X-chromosomal protein"/>
    <property type="match status" value="1"/>
</dbReference>
<name>A0A4Y2L858_ARAVE</name>
<sequence length="165" mass="19035">MLGEVQKESATIGNSFTEKSDCLEECPVDTGHALSGPSFSQLNEPYTSVCLKEFQTKGNVKRNSMLRNSHFKKHMIIHKGIKQYKCDVCEKLFRRMGHFERHAFTHTADKPFECEVCGKSFRQKRHLPRHVLTRTGDKPYECIICGKKFANKSNLHSHKETHKPK</sequence>
<dbReference type="SUPFAM" id="SSF57667">
    <property type="entry name" value="beta-beta-alpha zinc fingers"/>
    <property type="match status" value="2"/>
</dbReference>
<dbReference type="SMART" id="SM00355">
    <property type="entry name" value="ZnF_C2H2"/>
    <property type="match status" value="3"/>
</dbReference>
<dbReference type="Pfam" id="PF00096">
    <property type="entry name" value="zf-C2H2"/>
    <property type="match status" value="2"/>
</dbReference>
<keyword evidence="12" id="KW-1185">Reference proteome</keyword>
<feature type="domain" description="C2H2-type" evidence="10">
    <location>
        <begin position="140"/>
        <end position="165"/>
    </location>
</feature>
<dbReference type="AlphaFoldDB" id="A0A4Y2L858"/>
<reference evidence="11 12" key="1">
    <citation type="journal article" date="2019" name="Sci. Rep.">
        <title>Orb-weaving spider Araneus ventricosus genome elucidates the spidroin gene catalogue.</title>
        <authorList>
            <person name="Kono N."/>
            <person name="Nakamura H."/>
            <person name="Ohtoshi R."/>
            <person name="Moran D.A.P."/>
            <person name="Shinohara A."/>
            <person name="Yoshida Y."/>
            <person name="Fujiwara M."/>
            <person name="Mori M."/>
            <person name="Tomita M."/>
            <person name="Arakawa K."/>
        </authorList>
    </citation>
    <scope>NUCLEOTIDE SEQUENCE [LARGE SCALE GENOMIC DNA]</scope>
</reference>
<keyword evidence="2" id="KW-0479">Metal-binding</keyword>
<dbReference type="PANTHER" id="PTHR24394:SF48">
    <property type="entry name" value="ZINC FINGER PROTEIN 771"/>
    <property type="match status" value="1"/>
</dbReference>
<feature type="domain" description="C2H2-type" evidence="10">
    <location>
        <begin position="112"/>
        <end position="139"/>
    </location>
</feature>
<dbReference type="Gene3D" id="3.30.160.60">
    <property type="entry name" value="Classic Zinc Finger"/>
    <property type="match status" value="3"/>
</dbReference>
<keyword evidence="8" id="KW-0539">Nucleus</keyword>
<evidence type="ECO:0000256" key="8">
    <source>
        <dbReference type="ARBA" id="ARBA00023242"/>
    </source>
</evidence>
<evidence type="ECO:0000256" key="3">
    <source>
        <dbReference type="ARBA" id="ARBA00022737"/>
    </source>
</evidence>
<dbReference type="PROSITE" id="PS00028">
    <property type="entry name" value="ZINC_FINGER_C2H2_1"/>
    <property type="match status" value="2"/>
</dbReference>
<gene>
    <name evidence="11" type="primary">ZNF681_4</name>
    <name evidence="11" type="ORF">AVEN_173816_1</name>
</gene>
<dbReference type="InterPro" id="IPR036236">
    <property type="entry name" value="Znf_C2H2_sf"/>
</dbReference>
<keyword evidence="4 9" id="KW-0863">Zinc-finger</keyword>
<keyword evidence="3" id="KW-0677">Repeat</keyword>